<keyword evidence="3" id="KW-0418">Kinase</keyword>
<dbReference type="InterPro" id="IPR001611">
    <property type="entry name" value="Leu-rich_rpt"/>
</dbReference>
<feature type="non-terminal residue" evidence="3">
    <location>
        <position position="1"/>
    </location>
</feature>
<gene>
    <name evidence="3" type="ORF">BDFB_004544</name>
</gene>
<comment type="caution">
    <text evidence="3">The sequence shown here is derived from an EMBL/GenBank/DDBJ whole genome shotgun (WGS) entry which is preliminary data.</text>
</comment>
<dbReference type="EMBL" id="QDEB01096257">
    <property type="protein sequence ID" value="RZC32559.1"/>
    <property type="molecule type" value="Genomic_DNA"/>
</dbReference>
<keyword evidence="1" id="KW-0833">Ubl conjugation pathway</keyword>
<proteinExistence type="predicted"/>
<dbReference type="InterPro" id="IPR036047">
    <property type="entry name" value="F-box-like_dom_sf"/>
</dbReference>
<evidence type="ECO:0000313" key="4">
    <source>
        <dbReference type="Proteomes" id="UP000292052"/>
    </source>
</evidence>
<dbReference type="PROSITE" id="PS50181">
    <property type="entry name" value="FBOX"/>
    <property type="match status" value="1"/>
</dbReference>
<dbReference type="InterPro" id="IPR001810">
    <property type="entry name" value="F-box_dom"/>
</dbReference>
<evidence type="ECO:0000259" key="2">
    <source>
        <dbReference type="PROSITE" id="PS50181"/>
    </source>
</evidence>
<dbReference type="PANTHER" id="PTHR13318">
    <property type="entry name" value="PARTNER OF PAIRED, ISOFORM B-RELATED"/>
    <property type="match status" value="1"/>
</dbReference>
<evidence type="ECO:0000256" key="1">
    <source>
        <dbReference type="ARBA" id="ARBA00022786"/>
    </source>
</evidence>
<keyword evidence="4" id="KW-1185">Reference proteome</keyword>
<sequence length="407" mass="45833">KRARYDLDSNDSDRWTLSKNELVLHSVYDSGVGRLDSDSEFDLDIGLKHKKNNSKPAETPSSKVEQIAVLEASLPEDTLQKLSLGELDNLVLNANDCNNANINYFDMLCDEVILYIFHKIPKAQLGNIALVCRRFNRLAEDESLWTKMDISHRTLERGAMGTIMSRQVIILRLARSRIMSPPILSHVKAAQSDFRCRLMYLDLTMATVSTTSLTAIFSKCKRLKKLSLESVPVNDSVLLALSGNRDIEVLNLAMATGINVEGSIDFICDNLPPTLDRFNFSGCRKLLHDENVIQLVVNCPHLRELDLSDCTSITGEAIKKLTVLEELNFLALSRCYLVPYRSLLCLKKMKNLAYLDVHGSYINSDEFKIINDGLGASVNINKFKFSSIARPTVGLRKSTIWNMRVRD</sequence>
<dbReference type="Pfam" id="PF13516">
    <property type="entry name" value="LRR_6"/>
    <property type="match status" value="1"/>
</dbReference>
<dbReference type="SMART" id="SM00256">
    <property type="entry name" value="FBOX"/>
    <property type="match status" value="1"/>
</dbReference>
<dbReference type="GO" id="GO:0031146">
    <property type="term" value="P:SCF-dependent proteasomal ubiquitin-dependent protein catabolic process"/>
    <property type="evidence" value="ECO:0007669"/>
    <property type="project" value="TreeGrafter"/>
</dbReference>
<dbReference type="GO" id="GO:0016301">
    <property type="term" value="F:kinase activity"/>
    <property type="evidence" value="ECO:0007669"/>
    <property type="project" value="UniProtKB-KW"/>
</dbReference>
<evidence type="ECO:0000313" key="3">
    <source>
        <dbReference type="EMBL" id="RZC32559.1"/>
    </source>
</evidence>
<accession>A0A482VJB9</accession>
<dbReference type="Gene3D" id="3.80.10.10">
    <property type="entry name" value="Ribonuclease Inhibitor"/>
    <property type="match status" value="2"/>
</dbReference>
<dbReference type="SUPFAM" id="SSF52047">
    <property type="entry name" value="RNI-like"/>
    <property type="match status" value="1"/>
</dbReference>
<dbReference type="InterPro" id="IPR032675">
    <property type="entry name" value="LRR_dom_sf"/>
</dbReference>
<dbReference type="Proteomes" id="UP000292052">
    <property type="component" value="Unassembled WGS sequence"/>
</dbReference>
<dbReference type="OrthoDB" id="2095648at2759"/>
<dbReference type="InterPro" id="IPR006553">
    <property type="entry name" value="Leu-rich_rpt_Cys-con_subtyp"/>
</dbReference>
<protein>
    <submittedName>
        <fullName evidence="3">S-phase kinase-associated protein 2</fullName>
    </submittedName>
</protein>
<dbReference type="GO" id="GO:0019005">
    <property type="term" value="C:SCF ubiquitin ligase complex"/>
    <property type="evidence" value="ECO:0007669"/>
    <property type="project" value="TreeGrafter"/>
</dbReference>
<dbReference type="SUPFAM" id="SSF81383">
    <property type="entry name" value="F-box domain"/>
    <property type="match status" value="1"/>
</dbReference>
<name>A0A482VJB9_ASBVE</name>
<dbReference type="SMART" id="SM00367">
    <property type="entry name" value="LRR_CC"/>
    <property type="match status" value="2"/>
</dbReference>
<dbReference type="STRING" id="1661398.A0A482VJB9"/>
<dbReference type="AlphaFoldDB" id="A0A482VJB9"/>
<feature type="domain" description="F-box" evidence="2">
    <location>
        <begin position="102"/>
        <end position="148"/>
    </location>
</feature>
<dbReference type="Pfam" id="PF12937">
    <property type="entry name" value="F-box-like"/>
    <property type="match status" value="1"/>
</dbReference>
<keyword evidence="3" id="KW-0808">Transferase</keyword>
<feature type="non-terminal residue" evidence="3">
    <location>
        <position position="407"/>
    </location>
</feature>
<organism evidence="3 4">
    <name type="scientific">Asbolus verrucosus</name>
    <name type="common">Desert ironclad beetle</name>
    <dbReference type="NCBI Taxonomy" id="1661398"/>
    <lineage>
        <taxon>Eukaryota</taxon>
        <taxon>Metazoa</taxon>
        <taxon>Ecdysozoa</taxon>
        <taxon>Arthropoda</taxon>
        <taxon>Hexapoda</taxon>
        <taxon>Insecta</taxon>
        <taxon>Pterygota</taxon>
        <taxon>Neoptera</taxon>
        <taxon>Endopterygota</taxon>
        <taxon>Coleoptera</taxon>
        <taxon>Polyphaga</taxon>
        <taxon>Cucujiformia</taxon>
        <taxon>Tenebrionidae</taxon>
        <taxon>Pimeliinae</taxon>
        <taxon>Asbolus</taxon>
    </lineage>
</organism>
<reference evidence="3 4" key="1">
    <citation type="submission" date="2017-03" db="EMBL/GenBank/DDBJ databases">
        <title>Genome of the blue death feigning beetle - Asbolus verrucosus.</title>
        <authorList>
            <person name="Rider S.D."/>
        </authorList>
    </citation>
    <scope>NUCLEOTIDE SEQUENCE [LARGE SCALE GENOMIC DNA]</scope>
    <source>
        <strain evidence="3">Butters</strain>
        <tissue evidence="3">Head and leg muscle</tissue>
    </source>
</reference>